<feature type="compositionally biased region" description="Basic and acidic residues" evidence="1">
    <location>
        <begin position="425"/>
        <end position="443"/>
    </location>
</feature>
<feature type="compositionally biased region" description="Polar residues" evidence="1">
    <location>
        <begin position="392"/>
        <end position="401"/>
    </location>
</feature>
<evidence type="ECO:0000313" key="2">
    <source>
        <dbReference type="Proteomes" id="UP000887569"/>
    </source>
</evidence>
<feature type="region of interest" description="Disordered" evidence="1">
    <location>
        <begin position="50"/>
        <end position="69"/>
    </location>
</feature>
<organism evidence="2 3">
    <name type="scientific">Parascaris univalens</name>
    <name type="common">Nematode worm</name>
    <dbReference type="NCBI Taxonomy" id="6257"/>
    <lineage>
        <taxon>Eukaryota</taxon>
        <taxon>Metazoa</taxon>
        <taxon>Ecdysozoa</taxon>
        <taxon>Nematoda</taxon>
        <taxon>Chromadorea</taxon>
        <taxon>Rhabditida</taxon>
        <taxon>Spirurina</taxon>
        <taxon>Ascaridomorpha</taxon>
        <taxon>Ascaridoidea</taxon>
        <taxon>Ascarididae</taxon>
        <taxon>Parascaris</taxon>
    </lineage>
</organism>
<evidence type="ECO:0000256" key="1">
    <source>
        <dbReference type="SAM" id="MobiDB-lite"/>
    </source>
</evidence>
<reference evidence="3" key="1">
    <citation type="submission" date="2022-11" db="UniProtKB">
        <authorList>
            <consortium name="WormBaseParasite"/>
        </authorList>
    </citation>
    <scope>IDENTIFICATION</scope>
</reference>
<dbReference type="AlphaFoldDB" id="A0A914ZDX1"/>
<evidence type="ECO:0000313" key="3">
    <source>
        <dbReference type="WBParaSite" id="PgB01_g190_t02"/>
    </source>
</evidence>
<name>A0A914ZDX1_PARUN</name>
<sequence>GKSDVFVRNSLSLNSSKINNITITDQLSQRSSLCGCSIWFVNMATDSTDSYRRSTLHPTSDTEAISDDAAPEDLEAARSIIDNLTRQLKVHDDVTANLNILQKRIEHTHKRNQDAIQTLEDRLDEVEATWLKRLETQHNHWIDEYERIAKTIEKTPRIHRATDRKRRSKRWNSKLIGLKGRSTKIDEGINELKAVAESRRRIERNLGDDRKRIRDIDARLKVLTMKERSLNTDLTNQLKAQLRNPFTELIDEQGNREFYGVCEITHSYEETINSLSEALEALEKVGCTSATVSVTKGTKLEDTPSADEIDEITIVMKRFLAKLRVQLASAHFSGSPSRSPPIKTGIEKSPTKVKRPTTTNKKKGKKVRTPVSRTLSSIVSQSLSIPEHKKTSGSSCDTTPLDTPRESIVAANIGYDNGEGSEYSAEEKRATQKSSDEQTARSK</sequence>
<dbReference type="WBParaSite" id="PgB01_g190_t02">
    <property type="protein sequence ID" value="PgB01_g190_t02"/>
    <property type="gene ID" value="PgB01_g190"/>
</dbReference>
<accession>A0A914ZDX1</accession>
<feature type="region of interest" description="Disordered" evidence="1">
    <location>
        <begin position="330"/>
        <end position="443"/>
    </location>
</feature>
<feature type="compositionally biased region" description="Basic residues" evidence="1">
    <location>
        <begin position="351"/>
        <end position="368"/>
    </location>
</feature>
<dbReference type="Proteomes" id="UP000887569">
    <property type="component" value="Unplaced"/>
</dbReference>
<proteinExistence type="predicted"/>
<protein>
    <submittedName>
        <fullName evidence="3">Uncharacterized protein</fullName>
    </submittedName>
</protein>
<keyword evidence="2" id="KW-1185">Reference proteome</keyword>
<feature type="compositionally biased region" description="Polar residues" evidence="1">
    <location>
        <begin position="371"/>
        <end position="384"/>
    </location>
</feature>